<dbReference type="Pfam" id="PF02879">
    <property type="entry name" value="PGM_PMM_II"/>
    <property type="match status" value="1"/>
</dbReference>
<evidence type="ECO:0000256" key="10">
    <source>
        <dbReference type="ARBA" id="ARBA00023277"/>
    </source>
</evidence>
<evidence type="ECO:0000256" key="1">
    <source>
        <dbReference type="ARBA" id="ARBA00001946"/>
    </source>
</evidence>
<comment type="similarity">
    <text evidence="3">Belongs to the phosphohexose mutase family.</text>
</comment>
<evidence type="ECO:0000313" key="14">
    <source>
        <dbReference type="EMBL" id="CAD7222923.1"/>
    </source>
</evidence>
<evidence type="ECO:0000256" key="7">
    <source>
        <dbReference type="ARBA" id="ARBA00022723"/>
    </source>
</evidence>
<dbReference type="PANTHER" id="PTHR45745">
    <property type="entry name" value="PHOSPHOMANNOMUTASE 45A"/>
    <property type="match status" value="1"/>
</dbReference>
<dbReference type="PANTHER" id="PTHR45745:SF1">
    <property type="entry name" value="PHOSPHOGLUCOMUTASE 2B-RELATED"/>
    <property type="match status" value="1"/>
</dbReference>
<dbReference type="Pfam" id="PF02878">
    <property type="entry name" value="PGM_PMM_I"/>
    <property type="match status" value="1"/>
</dbReference>
<dbReference type="OrthoDB" id="8300170at2759"/>
<feature type="domain" description="Alpha-D-phosphohexomutase alpha/beta/alpha" evidence="11">
    <location>
        <begin position="42"/>
        <end position="182"/>
    </location>
</feature>
<keyword evidence="5" id="KW-0313">Glucose metabolism</keyword>
<evidence type="ECO:0000256" key="3">
    <source>
        <dbReference type="ARBA" id="ARBA00010231"/>
    </source>
</evidence>
<dbReference type="InterPro" id="IPR005845">
    <property type="entry name" value="A-D-PHexomutase_a/b/a-II"/>
</dbReference>
<dbReference type="GO" id="GO:0006006">
    <property type="term" value="P:glucose metabolic process"/>
    <property type="evidence" value="ECO:0007669"/>
    <property type="project" value="UniProtKB-KW"/>
</dbReference>
<keyword evidence="8" id="KW-0460">Magnesium</keyword>
<dbReference type="AlphaFoldDB" id="A0A7R8ZG30"/>
<accession>A0A7R8ZG30</accession>
<dbReference type="GO" id="GO:0008973">
    <property type="term" value="F:phosphopentomutase activity"/>
    <property type="evidence" value="ECO:0007669"/>
    <property type="project" value="TreeGrafter"/>
</dbReference>
<dbReference type="GO" id="GO:0000287">
    <property type="term" value="F:magnesium ion binding"/>
    <property type="evidence" value="ECO:0007669"/>
    <property type="project" value="InterPro"/>
</dbReference>
<dbReference type="SUPFAM" id="SSF55957">
    <property type="entry name" value="Phosphoglucomutase, C-terminal domain"/>
    <property type="match status" value="1"/>
</dbReference>
<evidence type="ECO:0000256" key="2">
    <source>
        <dbReference type="ARBA" id="ARBA00004496"/>
    </source>
</evidence>
<evidence type="ECO:0000256" key="5">
    <source>
        <dbReference type="ARBA" id="ARBA00022526"/>
    </source>
</evidence>
<organism evidence="14">
    <name type="scientific">Cyprideis torosa</name>
    <dbReference type="NCBI Taxonomy" id="163714"/>
    <lineage>
        <taxon>Eukaryota</taxon>
        <taxon>Metazoa</taxon>
        <taxon>Ecdysozoa</taxon>
        <taxon>Arthropoda</taxon>
        <taxon>Crustacea</taxon>
        <taxon>Oligostraca</taxon>
        <taxon>Ostracoda</taxon>
        <taxon>Podocopa</taxon>
        <taxon>Podocopida</taxon>
        <taxon>Cytherocopina</taxon>
        <taxon>Cytheroidea</taxon>
        <taxon>Cytherideidae</taxon>
        <taxon>Cyprideis</taxon>
    </lineage>
</organism>
<dbReference type="InterPro" id="IPR016055">
    <property type="entry name" value="A-D-PHexomutase_a/b/a-I/II/III"/>
</dbReference>
<dbReference type="SUPFAM" id="SSF53738">
    <property type="entry name" value="Phosphoglucomutase, first 3 domains"/>
    <property type="match status" value="3"/>
</dbReference>
<keyword evidence="10" id="KW-0119">Carbohydrate metabolism</keyword>
<reference evidence="14" key="1">
    <citation type="submission" date="2020-11" db="EMBL/GenBank/DDBJ databases">
        <authorList>
            <person name="Tran Van P."/>
        </authorList>
    </citation>
    <scope>NUCLEOTIDE SEQUENCE</scope>
</reference>
<dbReference type="Gene3D" id="3.40.120.10">
    <property type="entry name" value="Alpha-D-Glucose-1,6-Bisphosphate, subunit A, domain 3"/>
    <property type="match status" value="3"/>
</dbReference>
<dbReference type="GO" id="GO:0005634">
    <property type="term" value="C:nucleus"/>
    <property type="evidence" value="ECO:0007669"/>
    <property type="project" value="TreeGrafter"/>
</dbReference>
<dbReference type="GO" id="GO:0005737">
    <property type="term" value="C:cytoplasm"/>
    <property type="evidence" value="ECO:0007669"/>
    <property type="project" value="UniProtKB-SubCell"/>
</dbReference>
<keyword evidence="4" id="KW-0963">Cytoplasm</keyword>
<evidence type="ECO:0000256" key="8">
    <source>
        <dbReference type="ARBA" id="ARBA00022842"/>
    </source>
</evidence>
<name>A0A7R8ZG30_9CRUS</name>
<evidence type="ECO:0000256" key="9">
    <source>
        <dbReference type="ARBA" id="ARBA00023235"/>
    </source>
</evidence>
<dbReference type="InterPro" id="IPR016066">
    <property type="entry name" value="A-D-PHexomutase_CS"/>
</dbReference>
<evidence type="ECO:0000256" key="6">
    <source>
        <dbReference type="ARBA" id="ARBA00022553"/>
    </source>
</evidence>
<dbReference type="InterPro" id="IPR005846">
    <property type="entry name" value="A-D-PHexomutase_a/b/a-III"/>
</dbReference>
<evidence type="ECO:0000259" key="13">
    <source>
        <dbReference type="Pfam" id="PF02880"/>
    </source>
</evidence>
<protein>
    <submittedName>
        <fullName evidence="14">Uncharacterized protein</fullName>
    </submittedName>
</protein>
<proteinExistence type="inferred from homology"/>
<keyword evidence="9" id="KW-0413">Isomerase</keyword>
<dbReference type="InterPro" id="IPR036900">
    <property type="entry name" value="A-D-PHexomutase_C_sf"/>
</dbReference>
<feature type="domain" description="Alpha-D-phosphohexomutase alpha/beta/alpha" evidence="13">
    <location>
        <begin position="362"/>
        <end position="460"/>
    </location>
</feature>
<keyword evidence="6" id="KW-0597">Phosphoprotein</keyword>
<keyword evidence="7" id="KW-0479">Metal-binding</keyword>
<dbReference type="CDD" id="cd05799">
    <property type="entry name" value="PGM2"/>
    <property type="match status" value="1"/>
</dbReference>
<dbReference type="GO" id="GO:0006166">
    <property type="term" value="P:purine ribonucleoside salvage"/>
    <property type="evidence" value="ECO:0007669"/>
    <property type="project" value="TreeGrafter"/>
</dbReference>
<dbReference type="FunFam" id="3.40.120.10:FF:000035">
    <property type="entry name" value="Pgm3p"/>
    <property type="match status" value="1"/>
</dbReference>
<evidence type="ECO:0000259" key="12">
    <source>
        <dbReference type="Pfam" id="PF02879"/>
    </source>
</evidence>
<evidence type="ECO:0000256" key="4">
    <source>
        <dbReference type="ARBA" id="ARBA00022490"/>
    </source>
</evidence>
<dbReference type="Pfam" id="PF02880">
    <property type="entry name" value="PGM_PMM_III"/>
    <property type="match status" value="1"/>
</dbReference>
<comment type="subcellular location">
    <subcellularLocation>
        <location evidence="2">Cytoplasm</location>
    </subcellularLocation>
</comment>
<feature type="domain" description="Alpha-D-phosphohexomutase alpha/beta/alpha" evidence="12">
    <location>
        <begin position="225"/>
        <end position="318"/>
    </location>
</feature>
<sequence>MAESEVDQWLRWDKNPETRERVLNLQTKGEEMQLIRLMRPRLKFGTAGIRGEMKPGFAGMNDLVIIQTSQGLVSYLESVFGQRAIQERGVVIGFDARYNSSHWAQLTALACLEKGVRVYLFSRIVPTPFVPYTVTLKRAVCGVMVTASHNPKQDNGYKVYWENGPQIISPHDKGIQMSIEQNLEPWANAWDLKLFETNKSLVSDPIEEVLRSYYGQLEGGSLDLATNAASDMRITFTPMHGVGQEYMERAFEACQLKPPLRVPEQCDPDPEFSTVRFPNPEEGKSALNLAMKAADAGGSRLIIANDPDSDRTAVAEKEAGSWRVFTGNEIGSLLGWWMWHIQVLKRQQNPDKDWPPLEKCLMLASTVSSKFLRAMAKREGFQFEETLTGFKWMGNLAYDLQKQGAAYLIFAFEEAIGFLCSNLPLDKDGISGGVRVAELAIYLQREGLTLGQKLNELYCKYGFHTSLNGYFICHEPSRIDAMFHELRNHSDGGWKKEAAAVGASYPLFCGDHRVTYVRDLTLGFDSSHSNGIPKLPVSKTSHMITFRFDNGCEATIRTSGTEPKVKYYTELCATPDKKDQELLKAELATFVTTLIQEFMQPDKFKFEVPKLD</sequence>
<dbReference type="EMBL" id="OB660123">
    <property type="protein sequence ID" value="CAD7222923.1"/>
    <property type="molecule type" value="Genomic_DNA"/>
</dbReference>
<dbReference type="InterPro" id="IPR005844">
    <property type="entry name" value="A-D-PHexomutase_a/b/a-I"/>
</dbReference>
<evidence type="ECO:0000259" key="11">
    <source>
        <dbReference type="Pfam" id="PF02878"/>
    </source>
</evidence>
<dbReference type="PROSITE" id="PS00710">
    <property type="entry name" value="PGM_PMM"/>
    <property type="match status" value="1"/>
</dbReference>
<comment type="cofactor">
    <cofactor evidence="1">
        <name>Mg(2+)</name>
        <dbReference type="ChEBI" id="CHEBI:18420"/>
    </cofactor>
</comment>
<gene>
    <name evidence="14" type="ORF">CTOB1V02_LOCUS919</name>
</gene>